<sequence length="186" mass="22755">MNPEIPEERKYIEELTQEYIYLCEELSSKERYKVEKKDIYNKGETSEIKIVSKNLYTAKRLLKRIKVLYKAIQEEITRIAVQYYLKNNKKLTIYNCFKSNKYYFYFQESEQLSRFINILQEEEPVGKYKRQYIQKSYRSSISFIIRKQILIANLFELRPYSHTDSQHYFDKIPTVEQLISGEYKYY</sequence>
<keyword evidence="2" id="KW-1185">Reference proteome</keyword>
<proteinExistence type="predicted"/>
<reference evidence="1 2" key="1">
    <citation type="submission" date="2018-06" db="EMBL/GenBank/DDBJ databases">
        <title>Comparative genomics reveals the genomic features of Rhizophagus irregularis, R. cerebriforme, R. diaphanum and Gigaspora rosea, and their symbiotic lifestyle signature.</title>
        <authorList>
            <person name="Morin E."/>
            <person name="San Clemente H."/>
            <person name="Chen E.C.H."/>
            <person name="De La Providencia I."/>
            <person name="Hainaut M."/>
            <person name="Kuo A."/>
            <person name="Kohler A."/>
            <person name="Murat C."/>
            <person name="Tang N."/>
            <person name="Roy S."/>
            <person name="Loubradou J."/>
            <person name="Henrissat B."/>
            <person name="Grigoriev I.V."/>
            <person name="Corradi N."/>
            <person name="Roux C."/>
            <person name="Martin F.M."/>
        </authorList>
    </citation>
    <scope>NUCLEOTIDE SEQUENCE [LARGE SCALE GENOMIC DNA]</scope>
    <source>
        <strain evidence="1 2">DAOM 194757</strain>
    </source>
</reference>
<evidence type="ECO:0000313" key="1">
    <source>
        <dbReference type="EMBL" id="RIB16299.1"/>
    </source>
</evidence>
<organism evidence="1 2">
    <name type="scientific">Gigaspora rosea</name>
    <dbReference type="NCBI Taxonomy" id="44941"/>
    <lineage>
        <taxon>Eukaryota</taxon>
        <taxon>Fungi</taxon>
        <taxon>Fungi incertae sedis</taxon>
        <taxon>Mucoromycota</taxon>
        <taxon>Glomeromycotina</taxon>
        <taxon>Glomeromycetes</taxon>
        <taxon>Diversisporales</taxon>
        <taxon>Gigasporaceae</taxon>
        <taxon>Gigaspora</taxon>
    </lineage>
</organism>
<dbReference type="Proteomes" id="UP000266673">
    <property type="component" value="Unassembled WGS sequence"/>
</dbReference>
<dbReference type="AlphaFoldDB" id="A0A397V5V2"/>
<protein>
    <submittedName>
        <fullName evidence="1">Uncharacterized protein</fullName>
    </submittedName>
</protein>
<gene>
    <name evidence="1" type="ORF">C2G38_2190317</name>
</gene>
<dbReference type="EMBL" id="QKWP01000686">
    <property type="protein sequence ID" value="RIB16299.1"/>
    <property type="molecule type" value="Genomic_DNA"/>
</dbReference>
<accession>A0A397V5V2</accession>
<evidence type="ECO:0000313" key="2">
    <source>
        <dbReference type="Proteomes" id="UP000266673"/>
    </source>
</evidence>
<name>A0A397V5V2_9GLOM</name>
<comment type="caution">
    <text evidence="1">The sequence shown here is derived from an EMBL/GenBank/DDBJ whole genome shotgun (WGS) entry which is preliminary data.</text>
</comment>